<reference evidence="1 2" key="1">
    <citation type="submission" date="2007-01" db="EMBL/GenBank/DDBJ databases">
        <authorList>
            <person name="Kobayashi T."/>
            <person name="Suzuki M."/>
            <person name="Inoue H."/>
            <person name="Itai R.N."/>
            <person name="Takahashi M."/>
            <person name="Nakanishi H."/>
            <person name="Mori S."/>
            <person name="Nishizawa N.K."/>
        </authorList>
    </citation>
    <scope>NUCLEOTIDE SEQUENCE [LARGE SCALE GENOMIC DNA]</scope>
    <source>
        <strain evidence="1 2">2740-80</strain>
    </source>
</reference>
<name>A0A0K9ULL8_VIBCL</name>
<evidence type="ECO:0000313" key="1">
    <source>
        <dbReference type="EMBL" id="KNA56823.1"/>
    </source>
</evidence>
<organism evidence="1 2">
    <name type="scientific">Vibrio cholerae 2740-80</name>
    <dbReference type="NCBI Taxonomy" id="412614"/>
    <lineage>
        <taxon>Bacteria</taxon>
        <taxon>Pseudomonadati</taxon>
        <taxon>Pseudomonadota</taxon>
        <taxon>Gammaproteobacteria</taxon>
        <taxon>Vibrionales</taxon>
        <taxon>Vibrionaceae</taxon>
        <taxon>Vibrio</taxon>
    </lineage>
</organism>
<dbReference type="InterPro" id="IPR046723">
    <property type="entry name" value="DUF6615"/>
</dbReference>
<dbReference type="EMBL" id="AAUT02000027">
    <property type="protein sequence ID" value="KNA56823.1"/>
    <property type="molecule type" value="Genomic_DNA"/>
</dbReference>
<dbReference type="RefSeq" id="WP_000472050.1">
    <property type="nucleotide sequence ID" value="NZ_CP016325.1"/>
</dbReference>
<reference evidence="1 2" key="2">
    <citation type="submission" date="2010-08" db="EMBL/GenBank/DDBJ databases">
        <title>The Genome Sequence of Vibrio cholerae strain 2740-80.</title>
        <authorList>
            <consortium name="The Broad Institute Genome Sequencing Platform"/>
            <person name="Colwell R."/>
            <person name="Young S.K."/>
            <person name="Zeng Q."/>
            <person name="Alvarado L."/>
            <person name="Berlin A."/>
            <person name="Chapman S."/>
            <person name="Chen Z."/>
            <person name="Freedman E."/>
            <person name="Gellesch M."/>
            <person name="Goldberg J."/>
            <person name="Griggs A."/>
            <person name="Gujja S."/>
            <person name="Heilman E."/>
            <person name="Heiman D."/>
            <person name="Howarth C."/>
            <person name="Larson L."/>
            <person name="Mehta T."/>
            <person name="Neiman D.N."/>
            <person name="Park D."/>
            <person name="Pearson M."/>
            <person name="Roberts A."/>
            <person name="Saif S."/>
            <person name="Shenoy N."/>
            <person name="Sisk P."/>
            <person name="Stolte C."/>
            <person name="Sykes S."/>
            <person name="White J."/>
            <person name="Yandava C."/>
            <person name="Borodovsky M."/>
            <person name="Heidelberg J."/>
            <person name="Haas B."/>
            <person name="Nusbaum C."/>
            <person name="Birren B."/>
        </authorList>
    </citation>
    <scope>NUCLEOTIDE SEQUENCE [LARGE SCALE GENOMIC DNA]</scope>
    <source>
        <strain evidence="1 2">2740-80</strain>
    </source>
</reference>
<comment type="caution">
    <text evidence="1">The sequence shown here is derived from an EMBL/GenBank/DDBJ whole genome shotgun (WGS) entry which is preliminary data.</text>
</comment>
<proteinExistence type="predicted"/>
<dbReference type="Pfam" id="PF20320">
    <property type="entry name" value="DUF6615"/>
    <property type="match status" value="1"/>
</dbReference>
<evidence type="ECO:0000313" key="2">
    <source>
        <dbReference type="Proteomes" id="UP000003017"/>
    </source>
</evidence>
<dbReference type="AlphaFoldDB" id="A0A0K9ULL8"/>
<dbReference type="Proteomes" id="UP000003017">
    <property type="component" value="Unassembled WGS sequence"/>
</dbReference>
<accession>A0A0K9ULL8</accession>
<protein>
    <submittedName>
        <fullName evidence="1">Uncharacterized protein</fullName>
    </submittedName>
</protein>
<gene>
    <name evidence="1" type="ORF">VC274080_023825</name>
</gene>
<sequence length="282" mass="32090">MFKEVDLKLVTDFKGKYPVPSSSQYDVFDYFSSFAWELCRARNLSKKIADEETLTDLLVAYIETIKLNNFHIIKVNKAQESRVGADLLIIKRVKNRYYAFAIQAKILKDNPTTKAKVAKYDLGKTVNVNLSSTYGVRTIKQHRILRYFAKKYDMTPLYSFYNNIASLPTYGQGVIPCKDRCCGKHNYQSNDYGVSIATVLNVVKQANSRAHHSKSFESLHKYNDSTPLQSLFCPSFNVNSIPMVRECKNKTIIKIHNSKSISPELTDDELVGIPNTIICIGD</sequence>